<name>A0AA39ZXL0_9PEZI</name>
<reference evidence="4" key="1">
    <citation type="submission" date="2023-06" db="EMBL/GenBank/DDBJ databases">
        <title>Genome-scale phylogeny and comparative genomics of the fungal order Sordariales.</title>
        <authorList>
            <consortium name="Lawrence Berkeley National Laboratory"/>
            <person name="Hensen N."/>
            <person name="Bonometti L."/>
            <person name="Westerberg I."/>
            <person name="Brannstrom I.O."/>
            <person name="Guillou S."/>
            <person name="Cros-Aarteil S."/>
            <person name="Calhoun S."/>
            <person name="Haridas S."/>
            <person name="Kuo A."/>
            <person name="Mondo S."/>
            <person name="Pangilinan J."/>
            <person name="Riley R."/>
            <person name="Labutti K."/>
            <person name="Andreopoulos B."/>
            <person name="Lipzen A."/>
            <person name="Chen C."/>
            <person name="Yanf M."/>
            <person name="Daum C."/>
            <person name="Ng V."/>
            <person name="Clum A."/>
            <person name="Steindorff A."/>
            <person name="Ohm R."/>
            <person name="Martin F."/>
            <person name="Silar P."/>
            <person name="Natvig D."/>
            <person name="Lalanne C."/>
            <person name="Gautier V."/>
            <person name="Ament-Velasquez S.L."/>
            <person name="Kruys A."/>
            <person name="Hutchinson M.I."/>
            <person name="Powell A.J."/>
            <person name="Barry K."/>
            <person name="Miller A.N."/>
            <person name="Grigoriev I.V."/>
            <person name="Debuchy R."/>
            <person name="Gladieux P."/>
            <person name="Thoren M.H."/>
            <person name="Johannesson H."/>
        </authorList>
    </citation>
    <scope>NUCLEOTIDE SEQUENCE</scope>
    <source>
        <strain evidence="4">SMH4607-1</strain>
    </source>
</reference>
<evidence type="ECO:0000313" key="4">
    <source>
        <dbReference type="EMBL" id="KAK0705461.1"/>
    </source>
</evidence>
<dbReference type="PANTHER" id="PTHR48043:SF145">
    <property type="entry name" value="FI06409P-RELATED"/>
    <property type="match status" value="1"/>
</dbReference>
<protein>
    <recommendedName>
        <fullName evidence="3">Rhodanese domain-containing protein</fullName>
    </recommendedName>
</protein>
<comment type="caution">
    <text evidence="4">The sequence shown here is derived from an EMBL/GenBank/DDBJ whole genome shotgun (WGS) entry which is preliminary data.</text>
</comment>
<dbReference type="Gene3D" id="3.40.50.2000">
    <property type="entry name" value="Glycogen Phosphorylase B"/>
    <property type="match status" value="2"/>
</dbReference>
<evidence type="ECO:0000256" key="2">
    <source>
        <dbReference type="ARBA" id="ARBA00022679"/>
    </source>
</evidence>
<dbReference type="AlphaFoldDB" id="A0AA39ZXL0"/>
<dbReference type="InterPro" id="IPR050271">
    <property type="entry name" value="UDP-glycosyltransferase"/>
</dbReference>
<dbReference type="EMBL" id="JAUKUA010000007">
    <property type="protein sequence ID" value="KAK0705461.1"/>
    <property type="molecule type" value="Genomic_DNA"/>
</dbReference>
<organism evidence="4 5">
    <name type="scientific">Lasiosphaeris hirsuta</name>
    <dbReference type="NCBI Taxonomy" id="260670"/>
    <lineage>
        <taxon>Eukaryota</taxon>
        <taxon>Fungi</taxon>
        <taxon>Dikarya</taxon>
        <taxon>Ascomycota</taxon>
        <taxon>Pezizomycotina</taxon>
        <taxon>Sordariomycetes</taxon>
        <taxon>Sordariomycetidae</taxon>
        <taxon>Sordariales</taxon>
        <taxon>Lasiosphaeriaceae</taxon>
        <taxon>Lasiosphaeris</taxon>
    </lineage>
</organism>
<dbReference type="Pfam" id="PF00201">
    <property type="entry name" value="UDPGT"/>
    <property type="match status" value="1"/>
</dbReference>
<dbReference type="SUPFAM" id="SSF53756">
    <property type="entry name" value="UDP-Glycosyltransferase/glycogen phosphorylase"/>
    <property type="match status" value="1"/>
</dbReference>
<dbReference type="InterPro" id="IPR002213">
    <property type="entry name" value="UDP_glucos_trans"/>
</dbReference>
<sequence>MLKSALVQLAPQPVPHHQHQPHHLKIGKAVSSQPPQNMSPHKVEKHGEKPVVVVCAFPASGHTNGLAQVSEYLVKQGFPVYFVIGTEWKASAEKNGIICIENPWYPSIETMTERENIPIGHDRIIFDLKYCFADSTPVVFPIFASALMRARDEHPTRKVVILHETLCQAVLPYSLGAPLPAGYDTLPPVINWSTTHNVATDYNVPPFGPGLPYDPTEENKALWRTIHDAMIASAPVLNDYYNALYAPLGVTRRLTEFMWNPIMTFGDVTLFPTSAQADYPRAGPAAKRYKYIGGLPIKPLAADFVYPEWWPRITVNAKLPADQRKKVALVTQGTVMHSYDELLVPTIRALAHREDLILVATLGAKGAELDPALLGIPVPANTIVVDYLPYDAVLPYADVFVSNAGFNGVVHGIMNAVPMLLAGLEADKGEVCMRAEYAGVAVNLRATSPSEAQIVDGFNELLTNKKYKARAVELQEESKELDPLGTVARMVLELADGTFKL</sequence>
<proteinExistence type="predicted"/>
<dbReference type="Proteomes" id="UP001172102">
    <property type="component" value="Unassembled WGS sequence"/>
</dbReference>
<evidence type="ECO:0000259" key="3">
    <source>
        <dbReference type="PROSITE" id="PS50206"/>
    </source>
</evidence>
<feature type="domain" description="Rhodanese" evidence="3">
    <location>
        <begin position="34"/>
        <end position="93"/>
    </location>
</feature>
<dbReference type="GO" id="GO:0008194">
    <property type="term" value="F:UDP-glycosyltransferase activity"/>
    <property type="evidence" value="ECO:0007669"/>
    <property type="project" value="InterPro"/>
</dbReference>
<evidence type="ECO:0000256" key="1">
    <source>
        <dbReference type="ARBA" id="ARBA00022676"/>
    </source>
</evidence>
<accession>A0AA39ZXL0</accession>
<keyword evidence="1" id="KW-0328">Glycosyltransferase</keyword>
<dbReference type="PANTHER" id="PTHR48043">
    <property type="entry name" value="EG:EG0003.4 PROTEIN-RELATED"/>
    <property type="match status" value="1"/>
</dbReference>
<gene>
    <name evidence="4" type="ORF">B0H67DRAFT_384347</name>
</gene>
<dbReference type="PROSITE" id="PS50206">
    <property type="entry name" value="RHODANESE_3"/>
    <property type="match status" value="1"/>
</dbReference>
<keyword evidence="2" id="KW-0808">Transferase</keyword>
<dbReference type="InterPro" id="IPR001763">
    <property type="entry name" value="Rhodanese-like_dom"/>
</dbReference>
<evidence type="ECO:0000313" key="5">
    <source>
        <dbReference type="Proteomes" id="UP001172102"/>
    </source>
</evidence>
<keyword evidence="5" id="KW-1185">Reference proteome</keyword>